<dbReference type="HAMAP" id="MF_01664">
    <property type="entry name" value="HemeA_synth_type1"/>
    <property type="match status" value="1"/>
</dbReference>
<feature type="binding site" description="axial binding residue" evidence="11">
    <location>
        <position position="223"/>
    </location>
    <ligand>
        <name>heme</name>
        <dbReference type="ChEBI" id="CHEBI:30413"/>
    </ligand>
    <ligandPart>
        <name>Fe</name>
        <dbReference type="ChEBI" id="CHEBI:18248"/>
    </ligandPart>
</feature>
<evidence type="ECO:0000256" key="6">
    <source>
        <dbReference type="ARBA" id="ARBA00023002"/>
    </source>
</evidence>
<keyword evidence="7 11" id="KW-0408">Iron</keyword>
<name>A0A4U1MMV4_9BACL</name>
<comment type="catalytic activity">
    <reaction evidence="11">
        <text>Fe(II)-heme o + 2 A + H2O = Fe(II)-heme a + 2 AH2</text>
        <dbReference type="Rhea" id="RHEA:63388"/>
        <dbReference type="ChEBI" id="CHEBI:13193"/>
        <dbReference type="ChEBI" id="CHEBI:15377"/>
        <dbReference type="ChEBI" id="CHEBI:17499"/>
        <dbReference type="ChEBI" id="CHEBI:60530"/>
        <dbReference type="ChEBI" id="CHEBI:61715"/>
        <dbReference type="EC" id="1.17.99.9"/>
    </reaction>
</comment>
<evidence type="ECO:0000313" key="13">
    <source>
        <dbReference type="Proteomes" id="UP000310541"/>
    </source>
</evidence>
<evidence type="ECO:0000256" key="8">
    <source>
        <dbReference type="ARBA" id="ARBA00023133"/>
    </source>
</evidence>
<keyword evidence="8 11" id="KW-0350">Heme biosynthesis</keyword>
<evidence type="ECO:0000256" key="5">
    <source>
        <dbReference type="ARBA" id="ARBA00022989"/>
    </source>
</evidence>
<dbReference type="PANTHER" id="PTHR35457">
    <property type="entry name" value="HEME A SYNTHASE"/>
    <property type="match status" value="1"/>
</dbReference>
<feature type="transmembrane region" description="Helical" evidence="11">
    <location>
        <begin position="16"/>
        <end position="38"/>
    </location>
</feature>
<organism evidence="12 13">
    <name type="scientific">Guptibacillus hwajinpoensis</name>
    <dbReference type="NCBI Taxonomy" id="208199"/>
    <lineage>
        <taxon>Bacteria</taxon>
        <taxon>Bacillati</taxon>
        <taxon>Bacillota</taxon>
        <taxon>Bacilli</taxon>
        <taxon>Bacillales</taxon>
        <taxon>Guptibacillaceae</taxon>
        <taxon>Guptibacillus</taxon>
    </lineage>
</organism>
<proteinExistence type="inferred from homology"/>
<dbReference type="Pfam" id="PF02628">
    <property type="entry name" value="COX15-CtaA"/>
    <property type="match status" value="1"/>
</dbReference>
<keyword evidence="9 11" id="KW-0472">Membrane</keyword>
<sequence>MNQRQYDKKVLFVNKLLKLFGIITSLGMLLVLLMGAVVTKTGSGDGCGNSWPLCYGKVLPEAPEIETIIELSHRVVSASLGLLVIILAIWTWRRIGHIRETKFLAIVSVFLIVFQGLLGAAAVVWGQSDIILASHFGFSLASFASVVLLTILVFEASGAQKKPNVPKRIRFNLYGVTIYSYIVVYTGALVRHTGASMACDNVPFCTDGQLFAFTGQQGIQMLHRAAAVLIFVWLLYILIIGMKELKNEVTMRRGITIAFTFVCLQALSGILVVVSNLNLFLALFHGLFISGLFTVLLYLVMLSLRSRRQ</sequence>
<dbReference type="InterPro" id="IPR023755">
    <property type="entry name" value="HemeA_Synthase_type1"/>
</dbReference>
<evidence type="ECO:0000256" key="2">
    <source>
        <dbReference type="ARBA" id="ARBA00022475"/>
    </source>
</evidence>
<evidence type="ECO:0000256" key="4">
    <source>
        <dbReference type="ARBA" id="ARBA00022723"/>
    </source>
</evidence>
<evidence type="ECO:0000256" key="7">
    <source>
        <dbReference type="ARBA" id="ARBA00023004"/>
    </source>
</evidence>
<evidence type="ECO:0000256" key="9">
    <source>
        <dbReference type="ARBA" id="ARBA00023136"/>
    </source>
</evidence>
<evidence type="ECO:0000313" key="12">
    <source>
        <dbReference type="EMBL" id="TKD71790.1"/>
    </source>
</evidence>
<feature type="transmembrane region" description="Helical" evidence="11">
    <location>
        <begin position="280"/>
        <end position="304"/>
    </location>
</feature>
<keyword evidence="3 11" id="KW-0812">Transmembrane</keyword>
<feature type="transmembrane region" description="Helical" evidence="11">
    <location>
        <begin position="254"/>
        <end position="274"/>
    </location>
</feature>
<keyword evidence="6 11" id="KW-0560">Oxidoreductase</keyword>
<keyword evidence="10" id="KW-1015">Disulfide bond</keyword>
<comment type="caution">
    <text evidence="12">The sequence shown here is derived from an EMBL/GenBank/DDBJ whole genome shotgun (WGS) entry which is preliminary data.</text>
</comment>
<feature type="binding site" description="axial binding residue" evidence="11">
    <location>
        <position position="285"/>
    </location>
    <ligand>
        <name>heme</name>
        <dbReference type="ChEBI" id="CHEBI:30413"/>
    </ligand>
    <ligandPart>
        <name>Fe</name>
        <dbReference type="ChEBI" id="CHEBI:18248"/>
    </ligandPart>
</feature>
<feature type="transmembrane region" description="Helical" evidence="11">
    <location>
        <begin position="171"/>
        <end position="190"/>
    </location>
</feature>
<evidence type="ECO:0000256" key="3">
    <source>
        <dbReference type="ARBA" id="ARBA00022692"/>
    </source>
</evidence>
<comment type="subcellular location">
    <subcellularLocation>
        <location evidence="11">Cell membrane</location>
        <topology evidence="11">Multi-pass membrane protein</topology>
    </subcellularLocation>
    <subcellularLocation>
        <location evidence="1">Membrane</location>
        <topology evidence="1">Multi-pass membrane protein</topology>
    </subcellularLocation>
</comment>
<evidence type="ECO:0000256" key="10">
    <source>
        <dbReference type="ARBA" id="ARBA00023157"/>
    </source>
</evidence>
<dbReference type="InterPro" id="IPR003780">
    <property type="entry name" value="COX15/CtaA_fam"/>
</dbReference>
<dbReference type="GO" id="GO:0006784">
    <property type="term" value="P:heme A biosynthetic process"/>
    <property type="evidence" value="ECO:0007669"/>
    <property type="project" value="UniProtKB-UniRule"/>
</dbReference>
<comment type="function">
    <text evidence="11">Catalyzes the conversion of heme O to heme A by two successive hydroxylations of the methyl group at C8. The first hydroxylation forms heme I, the second hydroxylation results in an unstable dihydroxymethyl group, which spontaneously dehydrates, resulting in the formyl group of heme A.</text>
</comment>
<keyword evidence="4 11" id="KW-0479">Metal-binding</keyword>
<evidence type="ECO:0000256" key="11">
    <source>
        <dbReference type="HAMAP-Rule" id="MF_01664"/>
    </source>
</evidence>
<dbReference type="GO" id="GO:0120547">
    <property type="term" value="F:heme A synthase activity"/>
    <property type="evidence" value="ECO:0007669"/>
    <property type="project" value="UniProtKB-EC"/>
</dbReference>
<gene>
    <name evidence="11" type="primary">ctaA</name>
    <name evidence="12" type="ORF">FBF83_03025</name>
</gene>
<dbReference type="PANTHER" id="PTHR35457:SF1">
    <property type="entry name" value="HEME A SYNTHASE"/>
    <property type="match status" value="1"/>
</dbReference>
<dbReference type="GO" id="GO:0046872">
    <property type="term" value="F:metal ion binding"/>
    <property type="evidence" value="ECO:0007669"/>
    <property type="project" value="UniProtKB-KW"/>
</dbReference>
<feature type="transmembrane region" description="Helical" evidence="11">
    <location>
        <begin position="221"/>
        <end position="242"/>
    </location>
</feature>
<dbReference type="EMBL" id="SWFM01000001">
    <property type="protein sequence ID" value="TKD71790.1"/>
    <property type="molecule type" value="Genomic_DNA"/>
</dbReference>
<accession>A0A4U1MMV4</accession>
<dbReference type="Proteomes" id="UP000310541">
    <property type="component" value="Unassembled WGS sequence"/>
</dbReference>
<evidence type="ECO:0000256" key="1">
    <source>
        <dbReference type="ARBA" id="ARBA00004141"/>
    </source>
</evidence>
<feature type="transmembrane region" description="Helical" evidence="11">
    <location>
        <begin position="103"/>
        <end position="125"/>
    </location>
</feature>
<dbReference type="OrthoDB" id="9816428at2"/>
<keyword evidence="5 11" id="KW-1133">Transmembrane helix</keyword>
<reference evidence="12 13" key="1">
    <citation type="submission" date="2019-04" db="EMBL/GenBank/DDBJ databases">
        <title>Genome sequence of Bacillus hwajinpoensis strain Y2.</title>
        <authorList>
            <person name="Fair J.L."/>
            <person name="Maclea K.S."/>
        </authorList>
    </citation>
    <scope>NUCLEOTIDE SEQUENCE [LARGE SCALE GENOMIC DNA]</scope>
    <source>
        <strain evidence="12 13">Y2</strain>
    </source>
</reference>
<keyword evidence="2 11" id="KW-1003">Cell membrane</keyword>
<dbReference type="UniPathway" id="UPA00269">
    <property type="reaction ID" value="UER00713"/>
</dbReference>
<feature type="transmembrane region" description="Helical" evidence="11">
    <location>
        <begin position="71"/>
        <end position="91"/>
    </location>
</feature>
<dbReference type="EC" id="1.17.99.9" evidence="11"/>
<comment type="pathway">
    <text evidence="11">Porphyrin-containing compound metabolism; heme A biosynthesis; heme A from heme O: step 1/1.</text>
</comment>
<dbReference type="AlphaFoldDB" id="A0A4U1MMV4"/>
<protein>
    <recommendedName>
        <fullName evidence="11">Heme A synthase</fullName>
        <shortName evidence="11">HAS</shortName>
        <ecNumber evidence="11">1.17.99.9</ecNumber>
    </recommendedName>
    <alternativeName>
        <fullName evidence="11">Cytochrome aa3-controlling protein</fullName>
    </alternativeName>
</protein>
<dbReference type="GO" id="GO:0005886">
    <property type="term" value="C:plasma membrane"/>
    <property type="evidence" value="ECO:0007669"/>
    <property type="project" value="UniProtKB-SubCell"/>
</dbReference>
<comment type="subunit">
    <text evidence="11">Interacts with CtaB.</text>
</comment>
<comment type="cofactor">
    <cofactor evidence="11">
        <name>heme b</name>
        <dbReference type="ChEBI" id="CHEBI:60344"/>
    </cofactor>
</comment>
<dbReference type="InterPro" id="IPR050450">
    <property type="entry name" value="COX15/CtaA_HemeA_synthase"/>
</dbReference>
<comment type="similarity">
    <text evidence="11">Belongs to the COX15/CtaA family. Type 1 subfamily.</text>
</comment>
<feature type="transmembrane region" description="Helical" evidence="11">
    <location>
        <begin position="137"/>
        <end position="159"/>
    </location>
</feature>